<organism evidence="2 3">
    <name type="scientific">Flemingia macrophylla</name>
    <dbReference type="NCBI Taxonomy" id="520843"/>
    <lineage>
        <taxon>Eukaryota</taxon>
        <taxon>Viridiplantae</taxon>
        <taxon>Streptophyta</taxon>
        <taxon>Embryophyta</taxon>
        <taxon>Tracheophyta</taxon>
        <taxon>Spermatophyta</taxon>
        <taxon>Magnoliopsida</taxon>
        <taxon>eudicotyledons</taxon>
        <taxon>Gunneridae</taxon>
        <taxon>Pentapetalae</taxon>
        <taxon>rosids</taxon>
        <taxon>fabids</taxon>
        <taxon>Fabales</taxon>
        <taxon>Fabaceae</taxon>
        <taxon>Papilionoideae</taxon>
        <taxon>50 kb inversion clade</taxon>
        <taxon>NPAAA clade</taxon>
        <taxon>indigoferoid/millettioid clade</taxon>
        <taxon>Phaseoleae</taxon>
        <taxon>Flemingia</taxon>
    </lineage>
</organism>
<feature type="domain" description="F-box" evidence="1">
    <location>
        <begin position="8"/>
        <end position="47"/>
    </location>
</feature>
<dbReference type="InterPro" id="IPR036047">
    <property type="entry name" value="F-box-like_dom_sf"/>
</dbReference>
<dbReference type="Pfam" id="PF00646">
    <property type="entry name" value="F-box"/>
    <property type="match status" value="1"/>
</dbReference>
<evidence type="ECO:0000313" key="2">
    <source>
        <dbReference type="EMBL" id="KAL2330057.1"/>
    </source>
</evidence>
<evidence type="ECO:0000313" key="3">
    <source>
        <dbReference type="Proteomes" id="UP001603857"/>
    </source>
</evidence>
<dbReference type="InterPro" id="IPR017451">
    <property type="entry name" value="F-box-assoc_interact_dom"/>
</dbReference>
<dbReference type="InterPro" id="IPR001810">
    <property type="entry name" value="F-box_dom"/>
</dbReference>
<dbReference type="PANTHER" id="PTHR31672:SF9">
    <property type="entry name" value="F-BOX DOMAIN-CONTAINING PROTEIN"/>
    <property type="match status" value="1"/>
</dbReference>
<dbReference type="Proteomes" id="UP001603857">
    <property type="component" value="Unassembled WGS sequence"/>
</dbReference>
<dbReference type="Gene3D" id="1.20.1280.50">
    <property type="match status" value="1"/>
</dbReference>
<dbReference type="NCBIfam" id="TIGR01640">
    <property type="entry name" value="F_box_assoc_1"/>
    <property type="match status" value="1"/>
</dbReference>
<comment type="caution">
    <text evidence="2">The sequence shown here is derived from an EMBL/GenBank/DDBJ whole genome shotgun (WGS) entry which is preliminary data.</text>
</comment>
<evidence type="ECO:0000259" key="1">
    <source>
        <dbReference type="PROSITE" id="PS50181"/>
    </source>
</evidence>
<sequence length="397" mass="45418">MKKVEAFLNSDVLMEILSRIPAKELLSLKRVCKEWRRMISSRSFAKLHVGRAAGAGDAGLSGFILQERFVWCSDDIREVSYIPVDETARSNSTVLDFLPEDVVVLASCKGLVCCRSYFPCESPVVYVCNPCNRDCVRLDWPWKVPHYYGRKIRSVALALAFDVDASKGFIDTFKLVRVRKVEQEDEDGELVECYFTFELFSSEKGSWKQSSEICKCHCNLGKNEGLYIEGVLYWLTDGGWVLIFDVEKELACMVPPPVPAAEYTAIPEVCIGESEGRVQYVVVSEQGFHVWSLEDYYEVNWRLVYSKCLEEIEGEWPEFFIKLKKYVLERVNGAWVNPLAFKDGLLLMKVCMGLYLFDIKNNRMVQACSNIQDLRSVCMFNPIVLPYSLSFVQLSPN</sequence>
<dbReference type="InterPro" id="IPR050796">
    <property type="entry name" value="SCF_F-box_component"/>
</dbReference>
<protein>
    <recommendedName>
        <fullName evidence="1">F-box domain-containing protein</fullName>
    </recommendedName>
</protein>
<dbReference type="SUPFAM" id="SSF81383">
    <property type="entry name" value="F-box domain"/>
    <property type="match status" value="1"/>
</dbReference>
<gene>
    <name evidence="2" type="ORF">Fmac_017638</name>
</gene>
<accession>A0ABD1M2N4</accession>
<name>A0ABD1M2N4_9FABA</name>
<keyword evidence="3" id="KW-1185">Reference proteome</keyword>
<dbReference type="InterPro" id="IPR056592">
    <property type="entry name" value="Beta-prop_At3g26010-like"/>
</dbReference>
<dbReference type="CDD" id="cd22157">
    <property type="entry name" value="F-box_AtFBW1-like"/>
    <property type="match status" value="1"/>
</dbReference>
<dbReference type="PROSITE" id="PS50181">
    <property type="entry name" value="FBOX"/>
    <property type="match status" value="1"/>
</dbReference>
<reference evidence="2 3" key="1">
    <citation type="submission" date="2024-08" db="EMBL/GenBank/DDBJ databases">
        <title>Insights into the chromosomal genome structure of Flemingia macrophylla.</title>
        <authorList>
            <person name="Ding Y."/>
            <person name="Zhao Y."/>
            <person name="Bi W."/>
            <person name="Wu M."/>
            <person name="Zhao G."/>
            <person name="Gong Y."/>
            <person name="Li W."/>
            <person name="Zhang P."/>
        </authorList>
    </citation>
    <scope>NUCLEOTIDE SEQUENCE [LARGE SCALE GENOMIC DNA]</scope>
    <source>
        <strain evidence="2">DYQJB</strain>
        <tissue evidence="2">Leaf</tissue>
    </source>
</reference>
<dbReference type="PANTHER" id="PTHR31672">
    <property type="entry name" value="BNACNNG10540D PROTEIN"/>
    <property type="match status" value="1"/>
</dbReference>
<dbReference type="EMBL" id="JBGMDY010000006">
    <property type="protein sequence ID" value="KAL2330057.1"/>
    <property type="molecule type" value="Genomic_DNA"/>
</dbReference>
<dbReference type="AlphaFoldDB" id="A0ABD1M2N4"/>
<dbReference type="Pfam" id="PF24750">
    <property type="entry name" value="b-prop_At3g26010-like"/>
    <property type="match status" value="1"/>
</dbReference>
<dbReference type="SMART" id="SM00256">
    <property type="entry name" value="FBOX"/>
    <property type="match status" value="1"/>
</dbReference>
<proteinExistence type="predicted"/>